<evidence type="ECO:0000313" key="3">
    <source>
        <dbReference type="EMBL" id="KAK3098923.1"/>
    </source>
</evidence>
<gene>
    <name evidence="3" type="ORF">FSP39_024300</name>
</gene>
<feature type="transmembrane region" description="Helical" evidence="2">
    <location>
        <begin position="6"/>
        <end position="33"/>
    </location>
</feature>
<keyword evidence="4" id="KW-1185">Reference proteome</keyword>
<proteinExistence type="inferred from homology"/>
<dbReference type="Pfam" id="PF00106">
    <property type="entry name" value="adh_short"/>
    <property type="match status" value="1"/>
</dbReference>
<comment type="caution">
    <text evidence="3">The sequence shown here is derived from an EMBL/GenBank/DDBJ whole genome shotgun (WGS) entry which is preliminary data.</text>
</comment>
<dbReference type="PRINTS" id="PR00081">
    <property type="entry name" value="GDHRDH"/>
</dbReference>
<comment type="similarity">
    <text evidence="1">Belongs to the short-chain dehydrogenases/reductases (SDR) family.</text>
</comment>
<protein>
    <submittedName>
        <fullName evidence="3">Uncharacterized protein</fullName>
    </submittedName>
</protein>
<keyword evidence="2" id="KW-0472">Membrane</keyword>
<accession>A0AA89BWI4</accession>
<evidence type="ECO:0000313" key="4">
    <source>
        <dbReference type="Proteomes" id="UP001186944"/>
    </source>
</evidence>
<organism evidence="3 4">
    <name type="scientific">Pinctada imbricata</name>
    <name type="common">Atlantic pearl-oyster</name>
    <name type="synonym">Pinctada martensii</name>
    <dbReference type="NCBI Taxonomy" id="66713"/>
    <lineage>
        <taxon>Eukaryota</taxon>
        <taxon>Metazoa</taxon>
        <taxon>Spiralia</taxon>
        <taxon>Lophotrochozoa</taxon>
        <taxon>Mollusca</taxon>
        <taxon>Bivalvia</taxon>
        <taxon>Autobranchia</taxon>
        <taxon>Pteriomorphia</taxon>
        <taxon>Pterioida</taxon>
        <taxon>Pterioidea</taxon>
        <taxon>Pteriidae</taxon>
        <taxon>Pinctada</taxon>
    </lineage>
</organism>
<dbReference type="Proteomes" id="UP001186944">
    <property type="component" value="Unassembled WGS sequence"/>
</dbReference>
<dbReference type="GO" id="GO:0016491">
    <property type="term" value="F:oxidoreductase activity"/>
    <property type="evidence" value="ECO:0007669"/>
    <property type="project" value="TreeGrafter"/>
</dbReference>
<evidence type="ECO:0000256" key="1">
    <source>
        <dbReference type="RuleBase" id="RU000363"/>
    </source>
</evidence>
<keyword evidence="2" id="KW-1133">Transmembrane helix</keyword>
<dbReference type="GO" id="GO:0008202">
    <property type="term" value="P:steroid metabolic process"/>
    <property type="evidence" value="ECO:0007669"/>
    <property type="project" value="TreeGrafter"/>
</dbReference>
<dbReference type="Gene3D" id="3.40.50.720">
    <property type="entry name" value="NAD(P)-binding Rossmann-like Domain"/>
    <property type="match status" value="1"/>
</dbReference>
<evidence type="ECO:0000256" key="2">
    <source>
        <dbReference type="SAM" id="Phobius"/>
    </source>
</evidence>
<sequence>MEAVFYSALVAFVLYIIYSYFIILSLGFTLYLACMIYAKKNKLVLDIGKKGIFITGCDTGFGYHLAKNLALDGYTVFAGVLHIEGHGAKQLRALKLKSLYVIKLDVTSDEDVKQAFREVESRKHGLWGIVNNAGFNIFGDVEHATIEQYKTCAEVNLYGPIRIIKTLLPLVRKSKGRVVNVSSVLGLYSRPGWSVYHTTKHAIETLTDSLRLEMLKFGVKVAVVEPGTYDGATSCRSPERARFRQIFHLS</sequence>
<dbReference type="PANTHER" id="PTHR43313:SF36">
    <property type="entry name" value="D-BETA-HYDROXYBUTYRATE DEHYDROGENASE, MITOCHONDRIAL"/>
    <property type="match status" value="1"/>
</dbReference>
<reference evidence="3" key="1">
    <citation type="submission" date="2019-08" db="EMBL/GenBank/DDBJ databases">
        <title>The improved chromosome-level genome for the pearl oyster Pinctada fucata martensii using PacBio sequencing and Hi-C.</title>
        <authorList>
            <person name="Zheng Z."/>
        </authorList>
    </citation>
    <scope>NUCLEOTIDE SEQUENCE</scope>
    <source>
        <strain evidence="3">ZZ-2019</strain>
        <tissue evidence="3">Adductor muscle</tissue>
    </source>
</reference>
<dbReference type="PRINTS" id="PR00080">
    <property type="entry name" value="SDRFAMILY"/>
</dbReference>
<name>A0AA89BWI4_PINIB</name>
<dbReference type="InterPro" id="IPR036291">
    <property type="entry name" value="NAD(P)-bd_dom_sf"/>
</dbReference>
<dbReference type="AlphaFoldDB" id="A0AA89BWI4"/>
<dbReference type="SUPFAM" id="SSF51735">
    <property type="entry name" value="NAD(P)-binding Rossmann-fold domains"/>
    <property type="match status" value="1"/>
</dbReference>
<dbReference type="PANTHER" id="PTHR43313">
    <property type="entry name" value="SHORT-CHAIN DEHYDROGENASE/REDUCTASE FAMILY 9C"/>
    <property type="match status" value="1"/>
</dbReference>
<dbReference type="EMBL" id="VSWD01000007">
    <property type="protein sequence ID" value="KAK3098923.1"/>
    <property type="molecule type" value="Genomic_DNA"/>
</dbReference>
<keyword evidence="2" id="KW-0812">Transmembrane</keyword>
<dbReference type="InterPro" id="IPR002347">
    <property type="entry name" value="SDR_fam"/>
</dbReference>